<protein>
    <submittedName>
        <fullName evidence="2">DUF2946 family protein</fullName>
    </submittedName>
</protein>
<proteinExistence type="predicted"/>
<keyword evidence="1" id="KW-0732">Signal</keyword>
<feature type="chain" id="PRO_5047502484" evidence="1">
    <location>
        <begin position="24"/>
        <end position="122"/>
    </location>
</feature>
<gene>
    <name evidence="2" type="ORF">ACFSKO_20670</name>
</gene>
<sequence>MFKNQRTALRATVKLMLLLPFLAASLIPQGMMTDASSGSLTLVICTPEGLKEIAVPSSDSEEKTSTNDCVFSVHVDQTPTSSQPNFDQQASPVSVASSISDSHLTSLLIHLAYGSRAPPTSS</sequence>
<dbReference type="RefSeq" id="WP_380255269.1">
    <property type="nucleotide sequence ID" value="NZ_JBHUII010000013.1"/>
</dbReference>
<evidence type="ECO:0000313" key="3">
    <source>
        <dbReference type="Proteomes" id="UP001597294"/>
    </source>
</evidence>
<evidence type="ECO:0000313" key="2">
    <source>
        <dbReference type="EMBL" id="MFD2208039.1"/>
    </source>
</evidence>
<dbReference type="Proteomes" id="UP001597294">
    <property type="component" value="Unassembled WGS sequence"/>
</dbReference>
<keyword evidence="3" id="KW-1185">Reference proteome</keyword>
<accession>A0ABW5BR24</accession>
<dbReference type="EMBL" id="JBHUII010000013">
    <property type="protein sequence ID" value="MFD2208039.1"/>
    <property type="molecule type" value="Genomic_DNA"/>
</dbReference>
<comment type="caution">
    <text evidence="2">The sequence shown here is derived from an EMBL/GenBank/DDBJ whole genome shotgun (WGS) entry which is preliminary data.</text>
</comment>
<organism evidence="2 3">
    <name type="scientific">Kiloniella antarctica</name>
    <dbReference type="NCBI Taxonomy" id="1550907"/>
    <lineage>
        <taxon>Bacteria</taxon>
        <taxon>Pseudomonadati</taxon>
        <taxon>Pseudomonadota</taxon>
        <taxon>Alphaproteobacteria</taxon>
        <taxon>Rhodospirillales</taxon>
        <taxon>Kiloniellaceae</taxon>
        <taxon>Kiloniella</taxon>
    </lineage>
</organism>
<feature type="signal peptide" evidence="1">
    <location>
        <begin position="1"/>
        <end position="23"/>
    </location>
</feature>
<name>A0ABW5BR24_9PROT</name>
<evidence type="ECO:0000256" key="1">
    <source>
        <dbReference type="SAM" id="SignalP"/>
    </source>
</evidence>
<reference evidence="3" key="1">
    <citation type="journal article" date="2019" name="Int. J. Syst. Evol. Microbiol.">
        <title>The Global Catalogue of Microorganisms (GCM) 10K type strain sequencing project: providing services to taxonomists for standard genome sequencing and annotation.</title>
        <authorList>
            <consortium name="The Broad Institute Genomics Platform"/>
            <consortium name="The Broad Institute Genome Sequencing Center for Infectious Disease"/>
            <person name="Wu L."/>
            <person name="Ma J."/>
        </authorList>
    </citation>
    <scope>NUCLEOTIDE SEQUENCE [LARGE SCALE GENOMIC DNA]</scope>
    <source>
        <strain evidence="3">CGMCC 4.7192</strain>
    </source>
</reference>